<dbReference type="AlphaFoldDB" id="A0A5C1Q9L1"/>
<reference evidence="1 2" key="2">
    <citation type="submission" date="2019-09" db="EMBL/GenBank/DDBJ databases">
        <title>Complete Genome Sequence and Methylome Analysis of free living Spirochaetas.</title>
        <authorList>
            <person name="Leshcheva N."/>
            <person name="Mikheeva N."/>
        </authorList>
    </citation>
    <scope>NUCLEOTIDE SEQUENCE [LARGE SCALE GENOMIC DNA]</scope>
    <source>
        <strain evidence="1 2">P</strain>
    </source>
</reference>
<gene>
    <name evidence="1" type="ORF">EW093_05380</name>
</gene>
<dbReference type="Proteomes" id="UP000323824">
    <property type="component" value="Chromosome"/>
</dbReference>
<name>A0A5C1Q9L1_9SPIO</name>
<dbReference type="KEGG" id="sper:EW093_05380"/>
<evidence type="ECO:0000313" key="2">
    <source>
        <dbReference type="Proteomes" id="UP000323824"/>
    </source>
</evidence>
<protein>
    <submittedName>
        <fullName evidence="1">Uncharacterized protein</fullName>
    </submittedName>
</protein>
<dbReference type="OrthoDB" id="370771at2"/>
<dbReference type="EMBL" id="CP035807">
    <property type="protein sequence ID" value="QEN04157.1"/>
    <property type="molecule type" value="Genomic_DNA"/>
</dbReference>
<accession>A0A5C1Q9L1</accession>
<sequence length="122" mass="14655">MRYKAPFQLFKKQLSSGSKVYYYTTYDNLNRRKQFTTGCKTKSEALKYCLGLFKKDELIREQSRMFSKYTENWFIYDSCPYIKKILARGKNYSQSSAILKRSRLVNKMLPYFKNIKMEDISL</sequence>
<dbReference type="RefSeq" id="WP_149567408.1">
    <property type="nucleotide sequence ID" value="NZ_CP035807.1"/>
</dbReference>
<evidence type="ECO:0000313" key="1">
    <source>
        <dbReference type="EMBL" id="QEN04157.1"/>
    </source>
</evidence>
<organism evidence="1 2">
    <name type="scientific">Thiospirochaeta perfilievii</name>
    <dbReference type="NCBI Taxonomy" id="252967"/>
    <lineage>
        <taxon>Bacteria</taxon>
        <taxon>Pseudomonadati</taxon>
        <taxon>Spirochaetota</taxon>
        <taxon>Spirochaetia</taxon>
        <taxon>Spirochaetales</taxon>
        <taxon>Spirochaetaceae</taxon>
        <taxon>Thiospirochaeta</taxon>
    </lineage>
</organism>
<proteinExistence type="predicted"/>
<reference evidence="1 2" key="1">
    <citation type="submission" date="2019-02" db="EMBL/GenBank/DDBJ databases">
        <authorList>
            <person name="Fomenkov A."/>
            <person name="Dubinina G."/>
            <person name="Grabovich M."/>
            <person name="Vincze T."/>
            <person name="Roberts R.J."/>
        </authorList>
    </citation>
    <scope>NUCLEOTIDE SEQUENCE [LARGE SCALE GENOMIC DNA]</scope>
    <source>
        <strain evidence="1 2">P</strain>
    </source>
</reference>
<keyword evidence="2" id="KW-1185">Reference proteome</keyword>